<name>A0A9J6ETV1_RHIMP</name>
<proteinExistence type="predicted"/>
<comment type="caution">
    <text evidence="1">The sequence shown here is derived from an EMBL/GenBank/DDBJ whole genome shotgun (WGS) entry which is preliminary data.</text>
</comment>
<gene>
    <name evidence="1" type="ORF">HPB51_015049</name>
</gene>
<dbReference type="Gene3D" id="3.80.10.10">
    <property type="entry name" value="Ribonuclease Inhibitor"/>
    <property type="match status" value="1"/>
</dbReference>
<organism evidence="1 2">
    <name type="scientific">Rhipicephalus microplus</name>
    <name type="common">Cattle tick</name>
    <name type="synonym">Boophilus microplus</name>
    <dbReference type="NCBI Taxonomy" id="6941"/>
    <lineage>
        <taxon>Eukaryota</taxon>
        <taxon>Metazoa</taxon>
        <taxon>Ecdysozoa</taxon>
        <taxon>Arthropoda</taxon>
        <taxon>Chelicerata</taxon>
        <taxon>Arachnida</taxon>
        <taxon>Acari</taxon>
        <taxon>Parasitiformes</taxon>
        <taxon>Ixodida</taxon>
        <taxon>Ixodoidea</taxon>
        <taxon>Ixodidae</taxon>
        <taxon>Rhipicephalinae</taxon>
        <taxon>Rhipicephalus</taxon>
        <taxon>Boophilus</taxon>
    </lineage>
</organism>
<accession>A0A9J6ETV1</accession>
<evidence type="ECO:0000313" key="2">
    <source>
        <dbReference type="Proteomes" id="UP000821866"/>
    </source>
</evidence>
<dbReference type="SUPFAM" id="SSF52047">
    <property type="entry name" value="RNI-like"/>
    <property type="match status" value="1"/>
</dbReference>
<sequence length="236" mass="26572">MRACVTGDFWLLSKKTEHILVKDDIGEELLLRLQPRLPRPVYKPRGSSVPRLWRPSRVERILLAGEPRTPELSPGELSLVDSYGTRIRYHPGARPLQAHRQAAASLLCHLLTLHHCIVSVNLTNYILETNHEVICDVLYKSTSLKKLKLEPWPFRTSSSRSFTAALPKMNQLQGFDCCDVPLDRATPESLSKFLASTQTLTTLYMSTDSIQDKDAAIIIQGLKRNATLTTLNSLDL</sequence>
<keyword evidence="2" id="KW-1185">Reference proteome</keyword>
<dbReference type="EMBL" id="JABSTU010000002">
    <property type="protein sequence ID" value="KAH8037615.1"/>
    <property type="molecule type" value="Genomic_DNA"/>
</dbReference>
<dbReference type="AlphaFoldDB" id="A0A9J6ETV1"/>
<dbReference type="Proteomes" id="UP000821866">
    <property type="component" value="Chromosome 10"/>
</dbReference>
<reference evidence="1" key="2">
    <citation type="submission" date="2021-09" db="EMBL/GenBank/DDBJ databases">
        <authorList>
            <person name="Jia N."/>
            <person name="Wang J."/>
            <person name="Shi W."/>
            <person name="Du L."/>
            <person name="Sun Y."/>
            <person name="Zhan W."/>
            <person name="Jiang J."/>
            <person name="Wang Q."/>
            <person name="Zhang B."/>
            <person name="Ji P."/>
            <person name="Sakyi L.B."/>
            <person name="Cui X."/>
            <person name="Yuan T."/>
            <person name="Jiang B."/>
            <person name="Yang W."/>
            <person name="Lam T.T.-Y."/>
            <person name="Chang Q."/>
            <person name="Ding S."/>
            <person name="Wang X."/>
            <person name="Zhu J."/>
            <person name="Ruan X."/>
            <person name="Zhao L."/>
            <person name="Wei J."/>
            <person name="Que T."/>
            <person name="Du C."/>
            <person name="Cheng J."/>
            <person name="Dai P."/>
            <person name="Han X."/>
            <person name="Huang E."/>
            <person name="Gao Y."/>
            <person name="Liu J."/>
            <person name="Shao H."/>
            <person name="Ye R."/>
            <person name="Li L."/>
            <person name="Wei W."/>
            <person name="Wang X."/>
            <person name="Wang C."/>
            <person name="Huo Q."/>
            <person name="Li W."/>
            <person name="Guo W."/>
            <person name="Chen H."/>
            <person name="Chen S."/>
            <person name="Zhou L."/>
            <person name="Zhou L."/>
            <person name="Ni X."/>
            <person name="Tian J."/>
            <person name="Zhou Y."/>
            <person name="Sheng Y."/>
            <person name="Liu T."/>
            <person name="Pan Y."/>
            <person name="Xia L."/>
            <person name="Li J."/>
            <person name="Zhao F."/>
            <person name="Cao W."/>
        </authorList>
    </citation>
    <scope>NUCLEOTIDE SEQUENCE</scope>
    <source>
        <strain evidence="1">Rmic-2018</strain>
        <tissue evidence="1">Larvae</tissue>
    </source>
</reference>
<dbReference type="InterPro" id="IPR032675">
    <property type="entry name" value="LRR_dom_sf"/>
</dbReference>
<protein>
    <submittedName>
        <fullName evidence="1">Uncharacterized protein</fullName>
    </submittedName>
</protein>
<evidence type="ECO:0000313" key="1">
    <source>
        <dbReference type="EMBL" id="KAH8037615.1"/>
    </source>
</evidence>
<reference evidence="1" key="1">
    <citation type="journal article" date="2020" name="Cell">
        <title>Large-Scale Comparative Analyses of Tick Genomes Elucidate Their Genetic Diversity and Vector Capacities.</title>
        <authorList>
            <consortium name="Tick Genome and Microbiome Consortium (TIGMIC)"/>
            <person name="Jia N."/>
            <person name="Wang J."/>
            <person name="Shi W."/>
            <person name="Du L."/>
            <person name="Sun Y."/>
            <person name="Zhan W."/>
            <person name="Jiang J.F."/>
            <person name="Wang Q."/>
            <person name="Zhang B."/>
            <person name="Ji P."/>
            <person name="Bell-Sakyi L."/>
            <person name="Cui X.M."/>
            <person name="Yuan T.T."/>
            <person name="Jiang B.G."/>
            <person name="Yang W.F."/>
            <person name="Lam T.T."/>
            <person name="Chang Q.C."/>
            <person name="Ding S.J."/>
            <person name="Wang X.J."/>
            <person name="Zhu J.G."/>
            <person name="Ruan X.D."/>
            <person name="Zhao L."/>
            <person name="Wei J.T."/>
            <person name="Ye R.Z."/>
            <person name="Que T.C."/>
            <person name="Du C.H."/>
            <person name="Zhou Y.H."/>
            <person name="Cheng J.X."/>
            <person name="Dai P.F."/>
            <person name="Guo W.B."/>
            <person name="Han X.H."/>
            <person name="Huang E.J."/>
            <person name="Li L.F."/>
            <person name="Wei W."/>
            <person name="Gao Y.C."/>
            <person name="Liu J.Z."/>
            <person name="Shao H.Z."/>
            <person name="Wang X."/>
            <person name="Wang C.C."/>
            <person name="Yang T.C."/>
            <person name="Huo Q.B."/>
            <person name="Li W."/>
            <person name="Chen H.Y."/>
            <person name="Chen S.E."/>
            <person name="Zhou L.G."/>
            <person name="Ni X.B."/>
            <person name="Tian J.H."/>
            <person name="Sheng Y."/>
            <person name="Liu T."/>
            <person name="Pan Y.S."/>
            <person name="Xia L.Y."/>
            <person name="Li J."/>
            <person name="Zhao F."/>
            <person name="Cao W.C."/>
        </authorList>
    </citation>
    <scope>NUCLEOTIDE SEQUENCE</scope>
    <source>
        <strain evidence="1">Rmic-2018</strain>
    </source>
</reference>